<dbReference type="AlphaFoldDB" id="A0A0F9KAS2"/>
<protein>
    <submittedName>
        <fullName evidence="1">Uncharacterized protein</fullName>
    </submittedName>
</protein>
<gene>
    <name evidence="1" type="ORF">LCGC14_1657910</name>
</gene>
<sequence length="69" mass="7716">MTSVSIPGIEFHKKVLFERFMAAAISGLLAGEFGFNKEPFRPVGLAKRAASFAREAVRVCVKETEEWKK</sequence>
<reference evidence="1" key="1">
    <citation type="journal article" date="2015" name="Nature">
        <title>Complex archaea that bridge the gap between prokaryotes and eukaryotes.</title>
        <authorList>
            <person name="Spang A."/>
            <person name="Saw J.H."/>
            <person name="Jorgensen S.L."/>
            <person name="Zaremba-Niedzwiedzka K."/>
            <person name="Martijn J."/>
            <person name="Lind A.E."/>
            <person name="van Eijk R."/>
            <person name="Schleper C."/>
            <person name="Guy L."/>
            <person name="Ettema T.J."/>
        </authorList>
    </citation>
    <scope>NUCLEOTIDE SEQUENCE</scope>
</reference>
<organism evidence="1">
    <name type="scientific">marine sediment metagenome</name>
    <dbReference type="NCBI Taxonomy" id="412755"/>
    <lineage>
        <taxon>unclassified sequences</taxon>
        <taxon>metagenomes</taxon>
        <taxon>ecological metagenomes</taxon>
    </lineage>
</organism>
<dbReference type="EMBL" id="LAZR01014041">
    <property type="protein sequence ID" value="KKM19208.1"/>
    <property type="molecule type" value="Genomic_DNA"/>
</dbReference>
<proteinExistence type="predicted"/>
<evidence type="ECO:0000313" key="1">
    <source>
        <dbReference type="EMBL" id="KKM19208.1"/>
    </source>
</evidence>
<name>A0A0F9KAS2_9ZZZZ</name>
<accession>A0A0F9KAS2</accession>
<comment type="caution">
    <text evidence="1">The sequence shown here is derived from an EMBL/GenBank/DDBJ whole genome shotgun (WGS) entry which is preliminary data.</text>
</comment>